<evidence type="ECO:0008006" key="4">
    <source>
        <dbReference type="Google" id="ProtNLM"/>
    </source>
</evidence>
<organism evidence="2 3">
    <name type="scientific">Hymenobacter caeli</name>
    <dbReference type="NCBI Taxonomy" id="2735894"/>
    <lineage>
        <taxon>Bacteria</taxon>
        <taxon>Pseudomonadati</taxon>
        <taxon>Bacteroidota</taxon>
        <taxon>Cytophagia</taxon>
        <taxon>Cytophagales</taxon>
        <taxon>Hymenobacteraceae</taxon>
        <taxon>Hymenobacter</taxon>
    </lineage>
</organism>
<reference evidence="2 3" key="1">
    <citation type="submission" date="2020-05" db="EMBL/GenBank/DDBJ databases">
        <title>Genomic Encyclopedia of Type Strains, Phase IV (KMG-V): Genome sequencing to study the core and pangenomes of soil and plant-associated prokaryotes.</title>
        <authorList>
            <person name="Whitman W."/>
        </authorList>
    </citation>
    <scope>NUCLEOTIDE SEQUENCE [LARGE SCALE GENOMIC DNA]</scope>
    <source>
        <strain evidence="2 3">9A</strain>
    </source>
</reference>
<dbReference type="RefSeq" id="WP_173809979.1">
    <property type="nucleotide sequence ID" value="NZ_JABSNP010000008.1"/>
</dbReference>
<feature type="compositionally biased region" description="Pro residues" evidence="1">
    <location>
        <begin position="26"/>
        <end position="51"/>
    </location>
</feature>
<name>A0ABX2FPZ1_9BACT</name>
<feature type="compositionally biased region" description="Low complexity" evidence="1">
    <location>
        <begin position="12"/>
        <end position="25"/>
    </location>
</feature>
<gene>
    <name evidence="2" type="ORF">HNP98_002069</name>
</gene>
<comment type="caution">
    <text evidence="2">The sequence shown here is derived from an EMBL/GenBank/DDBJ whole genome shotgun (WGS) entry which is preliminary data.</text>
</comment>
<accession>A0ABX2FPZ1</accession>
<evidence type="ECO:0000313" key="3">
    <source>
        <dbReference type="Proteomes" id="UP000779507"/>
    </source>
</evidence>
<proteinExistence type="predicted"/>
<feature type="region of interest" description="Disordered" evidence="1">
    <location>
        <begin position="1"/>
        <end position="51"/>
    </location>
</feature>
<dbReference type="Proteomes" id="UP000779507">
    <property type="component" value="Unassembled WGS sequence"/>
</dbReference>
<evidence type="ECO:0000256" key="1">
    <source>
        <dbReference type="SAM" id="MobiDB-lite"/>
    </source>
</evidence>
<sequence>MFNPFRPKTVRPASSPAPAPEGWAPGEPPPAAVPHLPPPAALPPPPAAPPLPPPVPPALPVAAPAPPAASPGGALLLVASATTALEQLVAELPGLFFAGLTQVETGTAIQGRTPGDVLPAAPVARYHADVVRLERQALKAAQGAPPEVLREVLITMSDQLHLLRLVRNGELLLSIVLNPSLASLSLARIALQAAANTID</sequence>
<protein>
    <recommendedName>
        <fullName evidence="4">Roadblock/LAMTOR2 domain-containing protein</fullName>
    </recommendedName>
</protein>
<keyword evidence="3" id="KW-1185">Reference proteome</keyword>
<evidence type="ECO:0000313" key="2">
    <source>
        <dbReference type="EMBL" id="NRT19245.1"/>
    </source>
</evidence>
<dbReference type="EMBL" id="JABSNP010000008">
    <property type="protein sequence ID" value="NRT19245.1"/>
    <property type="molecule type" value="Genomic_DNA"/>
</dbReference>